<dbReference type="PANTHER" id="PTHR11733">
    <property type="entry name" value="ZINC METALLOPROTEASE FAMILY M13 NEPRILYSIN-RELATED"/>
    <property type="match status" value="1"/>
</dbReference>
<feature type="domain" description="Peptidase M13 C-terminal" evidence="9">
    <location>
        <begin position="513"/>
        <end position="704"/>
    </location>
</feature>
<evidence type="ECO:0000256" key="7">
    <source>
        <dbReference type="ARBA" id="ARBA00023049"/>
    </source>
</evidence>
<dbReference type="PROSITE" id="PS51257">
    <property type="entry name" value="PROKAR_LIPOPROTEIN"/>
    <property type="match status" value="1"/>
</dbReference>
<gene>
    <name evidence="11" type="ORF">CHK_1391</name>
</gene>
<comment type="caution">
    <text evidence="11">The sequence shown here is derived from an EMBL/GenBank/DDBJ whole genome shotgun (WGS) entry which is preliminary data.</text>
</comment>
<dbReference type="InterPro" id="IPR008753">
    <property type="entry name" value="Peptidase_M13_N"/>
</dbReference>
<dbReference type="AlphaFoldDB" id="A0A0M2NER6"/>
<keyword evidence="4" id="KW-0479">Metal-binding</keyword>
<dbReference type="STRING" id="270498.CHK_1391"/>
<dbReference type="GO" id="GO:0005886">
    <property type="term" value="C:plasma membrane"/>
    <property type="evidence" value="ECO:0007669"/>
    <property type="project" value="TreeGrafter"/>
</dbReference>
<keyword evidence="12" id="KW-1185">Reference proteome</keyword>
<evidence type="ECO:0000256" key="2">
    <source>
        <dbReference type="ARBA" id="ARBA00007357"/>
    </source>
</evidence>
<keyword evidence="5" id="KW-0378">Hydrolase</keyword>
<evidence type="ECO:0000256" key="4">
    <source>
        <dbReference type="ARBA" id="ARBA00022723"/>
    </source>
</evidence>
<sequence>MDGKNEEDKTLKIAKRILVILLAAVLLFAAACSVQPQTENSAAPSASAEGSAQAGAEESAPGAAWTNSDISGSVTADTKTDPKDDFNAAVNQEWMAGTELGTQMQASTFTERSNEVMAQVMALITDESQTSHEAQLVREFYNDYVDMESRNALGMEPVLPLLGEIEAIETLDDLTAYLADWGNLAGAPVKADIAADWKDSTKNTVYIGPSGFALSDADEYKSITDVGQRTKDAEEVMLKKLLARAGYSEEEAAGLWEAFFALETEIAQASIGNAEGASADIRDKAYNPKSAAELAEMSPDFPLMEILKPYTEGGIDRFILTEPEWLAKMNGLYTEENLEAFKAWLIYQTLTGVAGMLDQECLDIMTEYSGARMGSTQIELPVEQLAYQACSTTFDMAIGKLYAENYVTEETKQDVTELVNDAVAVFRQRLEENEWLGDETKAKALEKLDTLKVRVAYPDDWSLYDYSDYALPEDGGIIDDMLAVREKSMSEKVDKAKAEIDKDLWMTSPQEVNAFYQPTDNSINIPAGILGGDFYDPDGTVEQQMGSLGIVIGHEITHGFDSNMGSLYDKDGNLSNWWTDEDRAAFKERTDKVGAYYASIEVLPGKYIDGDYTIGETVADLGGMSCMLELAKGMDGFDYQTFFESWAKVWKLQESEETAEYMLQTDTHAPGYLRANVNVQQFQEFYDAFGVEEGDGMYLAPEERLSVW</sequence>
<feature type="region of interest" description="Disordered" evidence="8">
    <location>
        <begin position="41"/>
        <end position="85"/>
    </location>
</feature>
<protein>
    <submittedName>
        <fullName evidence="11">Endopeptidase O</fullName>
    </submittedName>
</protein>
<dbReference type="Pfam" id="PF01431">
    <property type="entry name" value="Peptidase_M13"/>
    <property type="match status" value="1"/>
</dbReference>
<comment type="cofactor">
    <cofactor evidence="1">
        <name>Zn(2+)</name>
        <dbReference type="ChEBI" id="CHEBI:29105"/>
    </cofactor>
</comment>
<evidence type="ECO:0000256" key="3">
    <source>
        <dbReference type="ARBA" id="ARBA00022670"/>
    </source>
</evidence>
<dbReference type="InterPro" id="IPR042089">
    <property type="entry name" value="Peptidase_M13_dom_2"/>
</dbReference>
<reference evidence="11 12" key="1">
    <citation type="submission" date="2015-04" db="EMBL/GenBank/DDBJ databases">
        <title>Draft genome sequence of bacteremic isolate Catabacter hongkongensis type strain HKU16T.</title>
        <authorList>
            <person name="Lau S.K."/>
            <person name="Teng J.L."/>
            <person name="Huang Y."/>
            <person name="Curreem S.O."/>
            <person name="Tsui S.K."/>
            <person name="Woo P.C."/>
        </authorList>
    </citation>
    <scope>NUCLEOTIDE SEQUENCE [LARGE SCALE GENOMIC DNA]</scope>
    <source>
        <strain evidence="11 12">HKU16</strain>
    </source>
</reference>
<comment type="similarity">
    <text evidence="2">Belongs to the peptidase M13 family.</text>
</comment>
<proteinExistence type="inferred from homology"/>
<name>A0A0M2NER6_9FIRM</name>
<dbReference type="InterPro" id="IPR018497">
    <property type="entry name" value="Peptidase_M13_C"/>
</dbReference>
<dbReference type="EMBL" id="LAYJ01000088">
    <property type="protein sequence ID" value="KKI51004.1"/>
    <property type="molecule type" value="Genomic_DNA"/>
</dbReference>
<dbReference type="GO" id="GO:0004222">
    <property type="term" value="F:metalloendopeptidase activity"/>
    <property type="evidence" value="ECO:0007669"/>
    <property type="project" value="InterPro"/>
</dbReference>
<dbReference type="InterPro" id="IPR024079">
    <property type="entry name" value="MetalloPept_cat_dom_sf"/>
</dbReference>
<dbReference type="Gene3D" id="1.10.1380.10">
    <property type="entry name" value="Neutral endopeptidase , domain2"/>
    <property type="match status" value="1"/>
</dbReference>
<evidence type="ECO:0000256" key="5">
    <source>
        <dbReference type="ARBA" id="ARBA00022801"/>
    </source>
</evidence>
<dbReference type="PROSITE" id="PS51885">
    <property type="entry name" value="NEPRILYSIN"/>
    <property type="match status" value="1"/>
</dbReference>
<feature type="compositionally biased region" description="Low complexity" evidence="8">
    <location>
        <begin position="41"/>
        <end position="64"/>
    </location>
</feature>
<organism evidence="11 12">
    <name type="scientific">Christensenella hongkongensis</name>
    <dbReference type="NCBI Taxonomy" id="270498"/>
    <lineage>
        <taxon>Bacteria</taxon>
        <taxon>Bacillati</taxon>
        <taxon>Bacillota</taxon>
        <taxon>Clostridia</taxon>
        <taxon>Christensenellales</taxon>
        <taxon>Christensenellaceae</taxon>
        <taxon>Christensenella</taxon>
    </lineage>
</organism>
<keyword evidence="7" id="KW-0482">Metalloprotease</keyword>
<dbReference type="SUPFAM" id="SSF55486">
    <property type="entry name" value="Metalloproteases ('zincins'), catalytic domain"/>
    <property type="match status" value="1"/>
</dbReference>
<evidence type="ECO:0000259" key="9">
    <source>
        <dbReference type="Pfam" id="PF01431"/>
    </source>
</evidence>
<feature type="compositionally biased region" description="Polar residues" evidence="8">
    <location>
        <begin position="65"/>
        <end position="77"/>
    </location>
</feature>
<keyword evidence="3" id="KW-0645">Protease</keyword>
<evidence type="ECO:0000313" key="12">
    <source>
        <dbReference type="Proteomes" id="UP000034076"/>
    </source>
</evidence>
<dbReference type="Gene3D" id="3.40.390.10">
    <property type="entry name" value="Collagenase (Catalytic Domain)"/>
    <property type="match status" value="1"/>
</dbReference>
<dbReference type="CDD" id="cd08662">
    <property type="entry name" value="M13"/>
    <property type="match status" value="1"/>
</dbReference>
<dbReference type="Pfam" id="PF05649">
    <property type="entry name" value="Peptidase_M13_N"/>
    <property type="match status" value="1"/>
</dbReference>
<dbReference type="Proteomes" id="UP000034076">
    <property type="component" value="Unassembled WGS sequence"/>
</dbReference>
<keyword evidence="6" id="KW-0862">Zinc</keyword>
<evidence type="ECO:0000313" key="11">
    <source>
        <dbReference type="EMBL" id="KKI51004.1"/>
    </source>
</evidence>
<evidence type="ECO:0000259" key="10">
    <source>
        <dbReference type="Pfam" id="PF05649"/>
    </source>
</evidence>
<dbReference type="GO" id="GO:0016485">
    <property type="term" value="P:protein processing"/>
    <property type="evidence" value="ECO:0007669"/>
    <property type="project" value="TreeGrafter"/>
</dbReference>
<dbReference type="PRINTS" id="PR00786">
    <property type="entry name" value="NEPRILYSIN"/>
</dbReference>
<feature type="domain" description="Peptidase M13 N-terminal" evidence="10">
    <location>
        <begin position="82"/>
        <end position="458"/>
    </location>
</feature>
<dbReference type="PANTHER" id="PTHR11733:SF167">
    <property type="entry name" value="FI17812P1-RELATED"/>
    <property type="match status" value="1"/>
</dbReference>
<dbReference type="GO" id="GO:0046872">
    <property type="term" value="F:metal ion binding"/>
    <property type="evidence" value="ECO:0007669"/>
    <property type="project" value="UniProtKB-KW"/>
</dbReference>
<accession>A0A0M2NER6</accession>
<evidence type="ECO:0000256" key="8">
    <source>
        <dbReference type="SAM" id="MobiDB-lite"/>
    </source>
</evidence>
<evidence type="ECO:0000256" key="6">
    <source>
        <dbReference type="ARBA" id="ARBA00022833"/>
    </source>
</evidence>
<dbReference type="InterPro" id="IPR000718">
    <property type="entry name" value="Peptidase_M13"/>
</dbReference>
<evidence type="ECO:0000256" key="1">
    <source>
        <dbReference type="ARBA" id="ARBA00001947"/>
    </source>
</evidence>